<keyword evidence="3" id="KW-1185">Reference proteome</keyword>
<dbReference type="PRINTS" id="PR00111">
    <property type="entry name" value="ABHYDROLASE"/>
</dbReference>
<protein>
    <submittedName>
        <fullName evidence="2">Alpha/beta hydrolase</fullName>
    </submittedName>
</protein>
<feature type="domain" description="AB hydrolase-1" evidence="1">
    <location>
        <begin position="30"/>
        <end position="135"/>
    </location>
</feature>
<dbReference type="InterPro" id="IPR000073">
    <property type="entry name" value="AB_hydrolase_1"/>
</dbReference>
<evidence type="ECO:0000313" key="2">
    <source>
        <dbReference type="EMBL" id="QPF95076.1"/>
    </source>
</evidence>
<evidence type="ECO:0000313" key="3">
    <source>
        <dbReference type="Proteomes" id="UP000594621"/>
    </source>
</evidence>
<dbReference type="Proteomes" id="UP000594621">
    <property type="component" value="Chromosome"/>
</dbReference>
<evidence type="ECO:0000259" key="1">
    <source>
        <dbReference type="Pfam" id="PF00561"/>
    </source>
</evidence>
<sequence length="272" mass="29476">MAPGAAIIERRFIATARARIHIAAAGAGRPLLLLHQTPRSWDEFREVLPRLGTRYRAIAMDTVGFGDSDALPFAENSIEAWSACAFDLLDALDLREVAVLGHHTGAAIAIEMAASRPERIAAMVLSASPYVDAERRMQKAGKPVVDEATRTADGSHLLSLWRMRQPDYPDGDIDLLERFVIDALKAGRLAAEGHHVVNRYVMEQRLPLVACPTRIIAPTADPHAFPVARKVAGAIAGASLVEIAGGMVPFPNQMPEELASAALAFLERHYPP</sequence>
<keyword evidence="2" id="KW-0378">Hydrolase</keyword>
<gene>
    <name evidence="2" type="ORF">IC761_03485</name>
</gene>
<dbReference type="PANTHER" id="PTHR43798">
    <property type="entry name" value="MONOACYLGLYCEROL LIPASE"/>
    <property type="match status" value="1"/>
</dbReference>
<accession>A0A7S9DC38</accession>
<dbReference type="AlphaFoldDB" id="A0A7S9DC38"/>
<dbReference type="Gene3D" id="3.40.50.1820">
    <property type="entry name" value="alpha/beta hydrolase"/>
    <property type="match status" value="1"/>
</dbReference>
<dbReference type="KEGG" id="bcou:IC761_03485"/>
<dbReference type="InterPro" id="IPR029058">
    <property type="entry name" value="AB_hydrolase_fold"/>
</dbReference>
<dbReference type="EMBL" id="CP061379">
    <property type="protein sequence ID" value="QPF95076.1"/>
    <property type="molecule type" value="Genomic_DNA"/>
</dbReference>
<reference evidence="2 3" key="1">
    <citation type="submission" date="2020-09" db="EMBL/GenBank/DDBJ databases">
        <title>Complete genomes of bradyrhizobia occurring on native shrubby legumes in Australia.</title>
        <authorList>
            <person name="Lafay B."/>
        </authorList>
    </citation>
    <scope>NUCLEOTIDE SEQUENCE [LARGE SCALE GENOMIC DNA]</scope>
    <source>
        <strain evidence="2 3">BDV5040</strain>
    </source>
</reference>
<proteinExistence type="predicted"/>
<dbReference type="GO" id="GO:0016787">
    <property type="term" value="F:hydrolase activity"/>
    <property type="evidence" value="ECO:0007669"/>
    <property type="project" value="UniProtKB-KW"/>
</dbReference>
<dbReference type="InterPro" id="IPR050266">
    <property type="entry name" value="AB_hydrolase_sf"/>
</dbReference>
<dbReference type="SUPFAM" id="SSF53474">
    <property type="entry name" value="alpha/beta-Hydrolases"/>
    <property type="match status" value="1"/>
</dbReference>
<name>A0A7S9DC38_9BRAD</name>
<organism evidence="2 3">
    <name type="scientific">Bradyrhizobium commune</name>
    <dbReference type="NCBI Taxonomy" id="83627"/>
    <lineage>
        <taxon>Bacteria</taxon>
        <taxon>Pseudomonadati</taxon>
        <taxon>Pseudomonadota</taxon>
        <taxon>Alphaproteobacteria</taxon>
        <taxon>Hyphomicrobiales</taxon>
        <taxon>Nitrobacteraceae</taxon>
        <taxon>Bradyrhizobium</taxon>
    </lineage>
</organism>
<dbReference type="Pfam" id="PF00561">
    <property type="entry name" value="Abhydrolase_1"/>
    <property type="match status" value="1"/>
</dbReference>